<dbReference type="RefSeq" id="XP_025371880.1">
    <property type="nucleotide sequence ID" value="XM_025515912.1"/>
</dbReference>
<name>A0A316W4D8_9BASI</name>
<dbReference type="GeneID" id="37037782"/>
<evidence type="ECO:0000313" key="2">
    <source>
        <dbReference type="EMBL" id="PWN44720.1"/>
    </source>
</evidence>
<dbReference type="Proteomes" id="UP000245783">
    <property type="component" value="Unassembled WGS sequence"/>
</dbReference>
<keyword evidence="3" id="KW-1185">Reference proteome</keyword>
<proteinExistence type="predicted"/>
<dbReference type="EMBL" id="KZ819359">
    <property type="protein sequence ID" value="PWN44720.1"/>
    <property type="molecule type" value="Genomic_DNA"/>
</dbReference>
<feature type="region of interest" description="Disordered" evidence="1">
    <location>
        <begin position="1"/>
        <end position="23"/>
    </location>
</feature>
<dbReference type="AlphaFoldDB" id="A0A316W4D8"/>
<evidence type="ECO:0000313" key="3">
    <source>
        <dbReference type="Proteomes" id="UP000245783"/>
    </source>
</evidence>
<gene>
    <name evidence="2" type="ORF">IE81DRAFT_345417</name>
</gene>
<accession>A0A316W4D8</accession>
<dbReference type="InParanoid" id="A0A316W4D8"/>
<feature type="region of interest" description="Disordered" evidence="1">
    <location>
        <begin position="68"/>
        <end position="140"/>
    </location>
</feature>
<evidence type="ECO:0000256" key="1">
    <source>
        <dbReference type="SAM" id="MobiDB-lite"/>
    </source>
</evidence>
<organism evidence="2 3">
    <name type="scientific">Ceraceosorus guamensis</name>
    <dbReference type="NCBI Taxonomy" id="1522189"/>
    <lineage>
        <taxon>Eukaryota</taxon>
        <taxon>Fungi</taxon>
        <taxon>Dikarya</taxon>
        <taxon>Basidiomycota</taxon>
        <taxon>Ustilaginomycotina</taxon>
        <taxon>Exobasidiomycetes</taxon>
        <taxon>Ceraceosorales</taxon>
        <taxon>Ceraceosoraceae</taxon>
        <taxon>Ceraceosorus</taxon>
    </lineage>
</organism>
<protein>
    <submittedName>
        <fullName evidence="2">Uncharacterized protein</fullName>
    </submittedName>
</protein>
<dbReference type="OrthoDB" id="10453765at2759"/>
<sequence>MSQIPTPAQELPSDLSNEWASPEVFTDSDVQVARARMASLGLTAMEPFFGASPQQSTLLAQQIWALHQAKKTSPATPSKVPRPIPPYKPSGMPAAQPESSASPDGTPASLKDSPTTSPSRLPIPSNKLRGVKSYATFQRP</sequence>
<reference evidence="2 3" key="1">
    <citation type="journal article" date="2018" name="Mol. Biol. Evol.">
        <title>Broad Genomic Sampling Reveals a Smut Pathogenic Ancestry of the Fungal Clade Ustilaginomycotina.</title>
        <authorList>
            <person name="Kijpornyongpan T."/>
            <person name="Mondo S.J."/>
            <person name="Barry K."/>
            <person name="Sandor L."/>
            <person name="Lee J."/>
            <person name="Lipzen A."/>
            <person name="Pangilinan J."/>
            <person name="LaButti K."/>
            <person name="Hainaut M."/>
            <person name="Henrissat B."/>
            <person name="Grigoriev I.V."/>
            <person name="Spatafora J.W."/>
            <person name="Aime M.C."/>
        </authorList>
    </citation>
    <scope>NUCLEOTIDE SEQUENCE [LARGE SCALE GENOMIC DNA]</scope>
    <source>
        <strain evidence="2 3">MCA 4658</strain>
    </source>
</reference>